<dbReference type="EMBL" id="JACHJV010000003">
    <property type="protein sequence ID" value="MBB4928804.1"/>
    <property type="molecule type" value="Genomic_DNA"/>
</dbReference>
<evidence type="ECO:0000256" key="4">
    <source>
        <dbReference type="ARBA" id="ARBA00022475"/>
    </source>
</evidence>
<feature type="domain" description="HAMP" evidence="16">
    <location>
        <begin position="167"/>
        <end position="219"/>
    </location>
</feature>
<comment type="caution">
    <text evidence="17">The sequence shown here is derived from an EMBL/GenBank/DDBJ whole genome shotgun (WGS) entry which is preliminary data.</text>
</comment>
<dbReference type="CDD" id="cd06225">
    <property type="entry name" value="HAMP"/>
    <property type="match status" value="1"/>
</dbReference>
<proteinExistence type="predicted"/>
<reference evidence="17 18" key="1">
    <citation type="submission" date="2020-08" db="EMBL/GenBank/DDBJ databases">
        <title>Sequencing the genomes of 1000 actinobacteria strains.</title>
        <authorList>
            <person name="Klenk H.-P."/>
        </authorList>
    </citation>
    <scope>NUCLEOTIDE SEQUENCE [LARGE SCALE GENOMIC DNA]</scope>
    <source>
        <strain evidence="17 18">DSM 41654</strain>
    </source>
</reference>
<dbReference type="Gene3D" id="1.10.287.130">
    <property type="match status" value="1"/>
</dbReference>
<sequence>MRATLAIAALVVTSMIALSFLVPLALLLRTQVRTQATLSAEQRAVAVLPALAISPQPDALAHTVAALDSAGRLCVHLPGGQAVGTAHASPHLLAQVVRDRSAVARSLPGGWDYLQPVLMDRDQVAVVEEFVPQAELNHGVLRAWAVMALLAMGLVAGSVLLADRLGARMVRASRRLSAASAALGGGDLEVRVEPTGPHELRSAGEAFNTMANRVSQLLATERELVADLSHRLRTPLTALSLAAERIGPVPGAPRLSAAIHHLESELDEIIVAARTPLATRPLGVDRGPAPRGSSPARGTSPARTERHTGESCQVAELARHRVGFWSVLAEQQGRTCSFEATDEPTPVRLPEDHLAAAVDALVGNVFRHTPEGTGFAVSVQRTAQSVLLVVEDGGRGIEDPDSALSRGVSNGGSTGLGLDIARTAAQSTRGHLRIQRSELGGARVEVALGLAADSRRTLGRAWRHRRRRAAESLGR</sequence>
<keyword evidence="12" id="KW-0902">Two-component regulatory system</keyword>
<dbReference type="PROSITE" id="PS50109">
    <property type="entry name" value="HIS_KIN"/>
    <property type="match status" value="1"/>
</dbReference>
<feature type="domain" description="Histidine kinase" evidence="15">
    <location>
        <begin position="227"/>
        <end position="452"/>
    </location>
</feature>
<evidence type="ECO:0000313" key="17">
    <source>
        <dbReference type="EMBL" id="MBB4928804.1"/>
    </source>
</evidence>
<evidence type="ECO:0000256" key="12">
    <source>
        <dbReference type="ARBA" id="ARBA00023012"/>
    </source>
</evidence>
<evidence type="ECO:0000256" key="1">
    <source>
        <dbReference type="ARBA" id="ARBA00000085"/>
    </source>
</evidence>
<dbReference type="InterPro" id="IPR003660">
    <property type="entry name" value="HAMP_dom"/>
</dbReference>
<dbReference type="InterPro" id="IPR003661">
    <property type="entry name" value="HisK_dim/P_dom"/>
</dbReference>
<dbReference type="InterPro" id="IPR036097">
    <property type="entry name" value="HisK_dim/P_sf"/>
</dbReference>
<dbReference type="RefSeq" id="WP_184946420.1">
    <property type="nucleotide sequence ID" value="NZ_JACHJV010000003.1"/>
</dbReference>
<keyword evidence="10" id="KW-0067">ATP-binding</keyword>
<keyword evidence="14" id="KW-0472">Membrane</keyword>
<evidence type="ECO:0000259" key="15">
    <source>
        <dbReference type="PROSITE" id="PS50109"/>
    </source>
</evidence>
<dbReference type="Gene3D" id="3.30.565.10">
    <property type="entry name" value="Histidine kinase-like ATPase, C-terminal domain"/>
    <property type="match status" value="1"/>
</dbReference>
<name>A0A7W7RBB9_KITKI</name>
<gene>
    <name evidence="17" type="ORF">FHR34_007901</name>
</gene>
<keyword evidence="4" id="KW-1003">Cell membrane</keyword>
<dbReference type="SUPFAM" id="SSF55874">
    <property type="entry name" value="ATPase domain of HSP90 chaperone/DNA topoisomerase II/histidine kinase"/>
    <property type="match status" value="1"/>
</dbReference>
<evidence type="ECO:0000313" key="18">
    <source>
        <dbReference type="Proteomes" id="UP000540506"/>
    </source>
</evidence>
<feature type="transmembrane region" description="Helical" evidence="14">
    <location>
        <begin position="141"/>
        <end position="162"/>
    </location>
</feature>
<evidence type="ECO:0000256" key="6">
    <source>
        <dbReference type="ARBA" id="ARBA00022679"/>
    </source>
</evidence>
<dbReference type="CDD" id="cd00082">
    <property type="entry name" value="HisKA"/>
    <property type="match status" value="1"/>
</dbReference>
<dbReference type="GO" id="GO:0005886">
    <property type="term" value="C:plasma membrane"/>
    <property type="evidence" value="ECO:0007669"/>
    <property type="project" value="UniProtKB-SubCell"/>
</dbReference>
<dbReference type="Pfam" id="PF00672">
    <property type="entry name" value="HAMP"/>
    <property type="match status" value="1"/>
</dbReference>
<protein>
    <recommendedName>
        <fullName evidence="3">histidine kinase</fullName>
        <ecNumber evidence="3">2.7.13.3</ecNumber>
    </recommendedName>
</protein>
<evidence type="ECO:0000256" key="9">
    <source>
        <dbReference type="ARBA" id="ARBA00022777"/>
    </source>
</evidence>
<dbReference type="SMART" id="SM00304">
    <property type="entry name" value="HAMP"/>
    <property type="match status" value="1"/>
</dbReference>
<dbReference type="GO" id="GO:0005524">
    <property type="term" value="F:ATP binding"/>
    <property type="evidence" value="ECO:0007669"/>
    <property type="project" value="UniProtKB-KW"/>
</dbReference>
<dbReference type="PROSITE" id="PS50885">
    <property type="entry name" value="HAMP"/>
    <property type="match status" value="1"/>
</dbReference>
<dbReference type="EC" id="2.7.13.3" evidence="3"/>
<evidence type="ECO:0000256" key="2">
    <source>
        <dbReference type="ARBA" id="ARBA00004651"/>
    </source>
</evidence>
<organism evidence="17 18">
    <name type="scientific">Kitasatospora kifunensis</name>
    <name type="common">Streptomyces kifunensis</name>
    <dbReference type="NCBI Taxonomy" id="58351"/>
    <lineage>
        <taxon>Bacteria</taxon>
        <taxon>Bacillati</taxon>
        <taxon>Actinomycetota</taxon>
        <taxon>Actinomycetes</taxon>
        <taxon>Kitasatosporales</taxon>
        <taxon>Streptomycetaceae</taxon>
        <taxon>Kitasatospora</taxon>
    </lineage>
</organism>
<dbReference type="SUPFAM" id="SSF47384">
    <property type="entry name" value="Homodimeric domain of signal transducing histidine kinase"/>
    <property type="match status" value="1"/>
</dbReference>
<accession>A0A7W7RBB9</accession>
<comment type="catalytic activity">
    <reaction evidence="1">
        <text>ATP + protein L-histidine = ADP + protein N-phospho-L-histidine.</text>
        <dbReference type="EC" id="2.7.13.3"/>
    </reaction>
</comment>
<evidence type="ECO:0000256" key="3">
    <source>
        <dbReference type="ARBA" id="ARBA00012438"/>
    </source>
</evidence>
<dbReference type="SMART" id="SM00387">
    <property type="entry name" value="HATPase_c"/>
    <property type="match status" value="1"/>
</dbReference>
<evidence type="ECO:0000256" key="13">
    <source>
        <dbReference type="SAM" id="MobiDB-lite"/>
    </source>
</evidence>
<dbReference type="InterPro" id="IPR036890">
    <property type="entry name" value="HATPase_C_sf"/>
</dbReference>
<dbReference type="PANTHER" id="PTHR44936:SF9">
    <property type="entry name" value="SENSOR PROTEIN CREC"/>
    <property type="match status" value="1"/>
</dbReference>
<dbReference type="InterPro" id="IPR003594">
    <property type="entry name" value="HATPase_dom"/>
</dbReference>
<evidence type="ECO:0000259" key="16">
    <source>
        <dbReference type="PROSITE" id="PS50885"/>
    </source>
</evidence>
<keyword evidence="11 14" id="KW-1133">Transmembrane helix</keyword>
<feature type="region of interest" description="Disordered" evidence="13">
    <location>
        <begin position="280"/>
        <end position="309"/>
    </location>
</feature>
<keyword evidence="8" id="KW-0547">Nucleotide-binding</keyword>
<evidence type="ECO:0000256" key="11">
    <source>
        <dbReference type="ARBA" id="ARBA00022989"/>
    </source>
</evidence>
<keyword evidence="7 14" id="KW-0812">Transmembrane</keyword>
<dbReference type="InterPro" id="IPR005467">
    <property type="entry name" value="His_kinase_dom"/>
</dbReference>
<dbReference type="AlphaFoldDB" id="A0A7W7RBB9"/>
<dbReference type="GO" id="GO:0000155">
    <property type="term" value="F:phosphorelay sensor kinase activity"/>
    <property type="evidence" value="ECO:0007669"/>
    <property type="project" value="InterPro"/>
</dbReference>
<evidence type="ECO:0000256" key="14">
    <source>
        <dbReference type="SAM" id="Phobius"/>
    </source>
</evidence>
<dbReference type="Pfam" id="PF00512">
    <property type="entry name" value="HisKA"/>
    <property type="match status" value="1"/>
</dbReference>
<dbReference type="Proteomes" id="UP000540506">
    <property type="component" value="Unassembled WGS sequence"/>
</dbReference>
<dbReference type="PANTHER" id="PTHR44936">
    <property type="entry name" value="SENSOR PROTEIN CREC"/>
    <property type="match status" value="1"/>
</dbReference>
<evidence type="ECO:0000256" key="5">
    <source>
        <dbReference type="ARBA" id="ARBA00022553"/>
    </source>
</evidence>
<evidence type="ECO:0000256" key="8">
    <source>
        <dbReference type="ARBA" id="ARBA00022741"/>
    </source>
</evidence>
<dbReference type="Pfam" id="PF02518">
    <property type="entry name" value="HATPase_c"/>
    <property type="match status" value="1"/>
</dbReference>
<comment type="subcellular location">
    <subcellularLocation>
        <location evidence="2">Cell membrane</location>
        <topology evidence="2">Multi-pass membrane protein</topology>
    </subcellularLocation>
</comment>
<keyword evidence="5" id="KW-0597">Phosphoprotein</keyword>
<evidence type="ECO:0000256" key="7">
    <source>
        <dbReference type="ARBA" id="ARBA00022692"/>
    </source>
</evidence>
<dbReference type="InterPro" id="IPR050980">
    <property type="entry name" value="2C_sensor_his_kinase"/>
</dbReference>
<keyword evidence="9 17" id="KW-0418">Kinase</keyword>
<evidence type="ECO:0000256" key="10">
    <source>
        <dbReference type="ARBA" id="ARBA00022840"/>
    </source>
</evidence>
<keyword evidence="6" id="KW-0808">Transferase</keyword>
<keyword evidence="18" id="KW-1185">Reference proteome</keyword>